<sequence>MKNLTPYYFMLFFFILFSCSESKKEIKMTAVEKPIVVLPFQEMTLNDLSDFKVTAANWRITGGASVDRSRTKTLATTEGTGVLVNIPDKGKRGNLVTSFKHGDIEFECDVMMPVGSNSGIYFQSRYEIQLFDSWGVENPQHSDMGGIYQRWDETKEGKEGFEGFAPKVNAAKAPGLWQHLKVIFHAPRFDESGNKIKNARFEEVRLNGALVHQNVEVSGPTRGGSDAKEIPLAPLLIQGDHGPVALRNLKYKLYKVKKVQLADVVLKEFENALPLYPNLDSLTPIREVRTDSISSLMATGVRPQKLLSYVGKLKIPESGDYIFDYKLNRGGGALLIDKDTIISMNGNYSLDSLRVAKVNLPKGEVPFQLIYNKHVPWQIGFGLYVEGPGIQKHSLHASSSLNLPSGEVNPKFIIPLENEPIAQRGFWMHDGKKRTHCIAVGNPEGTHYAYDLESGALLQAWNGDFMDATKMWQGRGEKQLGVPAGFIVSMHGDPELADLKDEKVSWPNKVSDLDYKQLGYEFDSDGLPIFSYQMGSSKVFNKIIPSKENRGLNREIIINGAKDMWFKVADGSKIEQLPDGTYIVNNESYFIDFKDDMLESMVRNSGSTDELLVKIPAGEQELNYSIIW</sequence>
<proteinExistence type="predicted"/>
<dbReference type="RefSeq" id="WP_138659565.1">
    <property type="nucleotide sequence ID" value="NZ_VATY01000004.1"/>
</dbReference>
<evidence type="ECO:0000259" key="1">
    <source>
        <dbReference type="Pfam" id="PF06439"/>
    </source>
</evidence>
<name>A0A5S3PI39_9FLAO</name>
<protein>
    <submittedName>
        <fullName evidence="2">DUF1080 domain-containing protein</fullName>
    </submittedName>
</protein>
<dbReference type="AlphaFoldDB" id="A0A5S3PI39"/>
<reference evidence="2 3" key="1">
    <citation type="submission" date="2019-05" db="EMBL/GenBank/DDBJ databases">
        <authorList>
            <person name="Zhang J.-Y."/>
            <person name="Feg X."/>
            <person name="Du Z.-J."/>
        </authorList>
    </citation>
    <scope>NUCLEOTIDE SEQUENCE [LARGE SCALE GENOMIC DNA]</scope>
    <source>
        <strain evidence="2 3">RZ26</strain>
    </source>
</reference>
<dbReference type="Gene3D" id="2.60.120.560">
    <property type="entry name" value="Exo-inulinase, domain 1"/>
    <property type="match status" value="1"/>
</dbReference>
<evidence type="ECO:0000313" key="3">
    <source>
        <dbReference type="Proteomes" id="UP000310314"/>
    </source>
</evidence>
<dbReference type="Proteomes" id="UP000310314">
    <property type="component" value="Unassembled WGS sequence"/>
</dbReference>
<keyword evidence="3" id="KW-1185">Reference proteome</keyword>
<gene>
    <name evidence="2" type="ORF">FEE95_18800</name>
</gene>
<dbReference type="Pfam" id="PF06439">
    <property type="entry name" value="3keto-disac_hyd"/>
    <property type="match status" value="1"/>
</dbReference>
<accession>A0A5S3PI39</accession>
<dbReference type="InterPro" id="IPR010496">
    <property type="entry name" value="AL/BT2_dom"/>
</dbReference>
<evidence type="ECO:0000313" key="2">
    <source>
        <dbReference type="EMBL" id="TMM53944.1"/>
    </source>
</evidence>
<comment type="caution">
    <text evidence="2">The sequence shown here is derived from an EMBL/GenBank/DDBJ whole genome shotgun (WGS) entry which is preliminary data.</text>
</comment>
<dbReference type="EMBL" id="VATY01000004">
    <property type="protein sequence ID" value="TMM53944.1"/>
    <property type="molecule type" value="Genomic_DNA"/>
</dbReference>
<dbReference type="OrthoDB" id="938897at2"/>
<organism evidence="2 3">
    <name type="scientific">Maribacter algarum</name>
    <name type="common">ex Zhang et al. 2020</name>
    <dbReference type="NCBI Taxonomy" id="2578118"/>
    <lineage>
        <taxon>Bacteria</taxon>
        <taxon>Pseudomonadati</taxon>
        <taxon>Bacteroidota</taxon>
        <taxon>Flavobacteriia</taxon>
        <taxon>Flavobacteriales</taxon>
        <taxon>Flavobacteriaceae</taxon>
        <taxon>Maribacter</taxon>
    </lineage>
</organism>
<dbReference type="PROSITE" id="PS51257">
    <property type="entry name" value="PROKAR_LIPOPROTEIN"/>
    <property type="match status" value="1"/>
</dbReference>
<feature type="domain" description="3-keto-alpha-glucoside-1,2-lyase/3-keto-2-hydroxy-glucal hydratase" evidence="1">
    <location>
        <begin position="55"/>
        <end position="250"/>
    </location>
</feature>
<dbReference type="GO" id="GO:0016787">
    <property type="term" value="F:hydrolase activity"/>
    <property type="evidence" value="ECO:0007669"/>
    <property type="project" value="InterPro"/>
</dbReference>